<reference evidence="2" key="1">
    <citation type="submission" date="2021-01" db="EMBL/GenBank/DDBJ databases">
        <authorList>
            <consortium name="Genoscope - CEA"/>
            <person name="William W."/>
        </authorList>
    </citation>
    <scope>NUCLEOTIDE SEQUENCE</scope>
</reference>
<organism evidence="2 3">
    <name type="scientific">Paramecium sonneborni</name>
    <dbReference type="NCBI Taxonomy" id="65129"/>
    <lineage>
        <taxon>Eukaryota</taxon>
        <taxon>Sar</taxon>
        <taxon>Alveolata</taxon>
        <taxon>Ciliophora</taxon>
        <taxon>Intramacronucleata</taxon>
        <taxon>Oligohymenophorea</taxon>
        <taxon>Peniculida</taxon>
        <taxon>Parameciidae</taxon>
        <taxon>Paramecium</taxon>
    </lineage>
</organism>
<evidence type="ECO:0000256" key="1">
    <source>
        <dbReference type="SAM" id="Phobius"/>
    </source>
</evidence>
<dbReference type="AlphaFoldDB" id="A0A8S1QS59"/>
<keyword evidence="1" id="KW-0812">Transmembrane</keyword>
<feature type="transmembrane region" description="Helical" evidence="1">
    <location>
        <begin position="29"/>
        <end position="48"/>
    </location>
</feature>
<evidence type="ECO:0000313" key="3">
    <source>
        <dbReference type="Proteomes" id="UP000692954"/>
    </source>
</evidence>
<dbReference type="EMBL" id="CAJJDN010000114">
    <property type="protein sequence ID" value="CAD8117634.1"/>
    <property type="molecule type" value="Genomic_DNA"/>
</dbReference>
<name>A0A8S1QS59_9CILI</name>
<keyword evidence="1" id="KW-1133">Transmembrane helix</keyword>
<feature type="transmembrane region" description="Helical" evidence="1">
    <location>
        <begin position="7"/>
        <end position="23"/>
    </location>
</feature>
<proteinExistence type="predicted"/>
<feature type="transmembrane region" description="Helical" evidence="1">
    <location>
        <begin position="60"/>
        <end position="79"/>
    </location>
</feature>
<gene>
    <name evidence="2" type="ORF">PSON_ATCC_30995.1.T1140126</name>
</gene>
<comment type="caution">
    <text evidence="2">The sequence shown here is derived from an EMBL/GenBank/DDBJ whole genome shotgun (WGS) entry which is preliminary data.</text>
</comment>
<keyword evidence="1" id="KW-0472">Membrane</keyword>
<evidence type="ECO:0000313" key="2">
    <source>
        <dbReference type="EMBL" id="CAD8117634.1"/>
    </source>
</evidence>
<dbReference type="Proteomes" id="UP000692954">
    <property type="component" value="Unassembled WGS sequence"/>
</dbReference>
<feature type="transmembrane region" description="Helical" evidence="1">
    <location>
        <begin position="85"/>
        <end position="105"/>
    </location>
</feature>
<accession>A0A8S1QS59</accession>
<protein>
    <submittedName>
        <fullName evidence="2">Uncharacterized protein</fullName>
    </submittedName>
</protein>
<dbReference type="OrthoDB" id="294447at2759"/>
<sequence length="112" mass="13211">MLNQIQPILDFSFYLFFGIYFSGPEEYELFYRIFAVCACLFYIFIFFPHKFNLFNVNSQLITIGSGVVALTSFFLSIFISYEDQFFAYCYWTTLIISCGIGTFLVKKKYKSE</sequence>
<keyword evidence="3" id="KW-1185">Reference proteome</keyword>